<evidence type="ECO:0000256" key="1">
    <source>
        <dbReference type="ARBA" id="ARBA00001946"/>
    </source>
</evidence>
<evidence type="ECO:0000256" key="3">
    <source>
        <dbReference type="ARBA" id="ARBA00034247"/>
    </source>
</evidence>
<protein>
    <recommendedName>
        <fullName evidence="2">diguanylate cyclase</fullName>
        <ecNumber evidence="2">2.7.7.65</ecNumber>
    </recommendedName>
</protein>
<dbReference type="FunFam" id="3.30.70.270:FF:000001">
    <property type="entry name" value="Diguanylate cyclase domain protein"/>
    <property type="match status" value="1"/>
</dbReference>
<name>A0A432WSJ4_9GAMM</name>
<dbReference type="EMBL" id="PIPP01000003">
    <property type="protein sequence ID" value="RUO36740.1"/>
    <property type="molecule type" value="Genomic_DNA"/>
</dbReference>
<feature type="transmembrane region" description="Helical" evidence="5">
    <location>
        <begin position="447"/>
        <end position="466"/>
    </location>
</feature>
<dbReference type="InterPro" id="IPR029787">
    <property type="entry name" value="Nucleotide_cyclase"/>
</dbReference>
<evidence type="ECO:0000259" key="6">
    <source>
        <dbReference type="PROSITE" id="PS50887"/>
    </source>
</evidence>
<evidence type="ECO:0000313" key="7">
    <source>
        <dbReference type="EMBL" id="RUO36740.1"/>
    </source>
</evidence>
<accession>A0A432WSJ4</accession>
<dbReference type="InterPro" id="IPR011990">
    <property type="entry name" value="TPR-like_helical_dom_sf"/>
</dbReference>
<keyword evidence="5" id="KW-0812">Transmembrane</keyword>
<keyword evidence="5" id="KW-1133">Transmembrane helix</keyword>
<dbReference type="GO" id="GO:0052621">
    <property type="term" value="F:diguanylate cyclase activity"/>
    <property type="evidence" value="ECO:0007669"/>
    <property type="project" value="UniProtKB-EC"/>
</dbReference>
<sequence length="699" mass="79483">MNKRKTSGFGYRAILVVNLFLFLIFVAVQAAWAQDIERITHPELEERLDSYLSIDDVEAAAVELDDILGSLDPDQYPSTYVRGRTYKAFELAERGDIPGAIELIEDMQSFTERYPYPDVIAEVQANLVALNWYNGEVARSLILAEQLIEELEDTQNPRILYYANSIMVGIFRANSQYERALERAIQALDAIQGSDNPRTELRRVSLTREITGIHSDLRNFDEALALAKRNVEEAKRIELVEDVPDLLLLQGFIEGQMELYEDSMATYEEAIEWASRVGFEDTVLLSMNNIGSTLIELERYEEAKEMLTEALNYIDVESADDDSMAHLLRFNLGYIDVFLGNIESGIAQVVENGDRLLALYSALEQADLYDYIARAYARAGMFEQQGEALIAQRDLRADIFRSDREASLSELQSRYDAQDQLQQIELLEQRNALQERVIENKQLQQQIVVLFAIVVILGLVLVGIMYRAARRANKQLKVANKQLEFHSQRDPLTALFNRRALQEKMQKREQGERRAHLAEYPDAMILLDIDYFKRINDNFGHAAGDTVLKELSTRLLSIVRSSDLVIRWGGEEFLIYLQNMNPEKLSDYAEKVLTVIGSKAVVHEGKKIQVTATAGFISLPFAGVDESNIGWEKTLQIADMALYIGKVHGRNRAYGITGLKAPYEEVSRYLDNDLAEAMEKDLIHYELITGPNVGKQNMN</sequence>
<comment type="caution">
    <text evidence="7">The sequence shown here is derived from an EMBL/GenBank/DDBJ whole genome shotgun (WGS) entry which is preliminary data.</text>
</comment>
<feature type="domain" description="GGDEF" evidence="6">
    <location>
        <begin position="520"/>
        <end position="658"/>
    </location>
</feature>
<feature type="coiled-coil region" evidence="4">
    <location>
        <begin position="417"/>
        <end position="489"/>
    </location>
</feature>
<dbReference type="SUPFAM" id="SSF55073">
    <property type="entry name" value="Nucleotide cyclase"/>
    <property type="match status" value="1"/>
</dbReference>
<dbReference type="NCBIfam" id="TIGR00254">
    <property type="entry name" value="GGDEF"/>
    <property type="match status" value="1"/>
</dbReference>
<feature type="coiled-coil region" evidence="4">
    <location>
        <begin position="174"/>
        <end position="237"/>
    </location>
</feature>
<dbReference type="Pfam" id="PF13424">
    <property type="entry name" value="TPR_12"/>
    <property type="match status" value="1"/>
</dbReference>
<evidence type="ECO:0000256" key="5">
    <source>
        <dbReference type="SAM" id="Phobius"/>
    </source>
</evidence>
<dbReference type="RefSeq" id="WP_126807458.1">
    <property type="nucleotide sequence ID" value="NZ_PIPP01000003.1"/>
</dbReference>
<dbReference type="SUPFAM" id="SSF48452">
    <property type="entry name" value="TPR-like"/>
    <property type="match status" value="1"/>
</dbReference>
<evidence type="ECO:0000256" key="2">
    <source>
        <dbReference type="ARBA" id="ARBA00012528"/>
    </source>
</evidence>
<dbReference type="InterPro" id="IPR050469">
    <property type="entry name" value="Diguanylate_Cyclase"/>
</dbReference>
<dbReference type="Gene3D" id="1.25.40.10">
    <property type="entry name" value="Tetratricopeptide repeat domain"/>
    <property type="match status" value="1"/>
</dbReference>
<dbReference type="Proteomes" id="UP000286934">
    <property type="component" value="Unassembled WGS sequence"/>
</dbReference>
<dbReference type="OrthoDB" id="6191081at2"/>
<dbReference type="CDD" id="cd01949">
    <property type="entry name" value="GGDEF"/>
    <property type="match status" value="1"/>
</dbReference>
<keyword evidence="8" id="KW-1185">Reference proteome</keyword>
<dbReference type="PROSITE" id="PS50887">
    <property type="entry name" value="GGDEF"/>
    <property type="match status" value="1"/>
</dbReference>
<dbReference type="AlphaFoldDB" id="A0A432WSJ4"/>
<dbReference type="Pfam" id="PF00990">
    <property type="entry name" value="GGDEF"/>
    <property type="match status" value="1"/>
</dbReference>
<gene>
    <name evidence="7" type="ORF">CWE13_07780</name>
</gene>
<dbReference type="InterPro" id="IPR043128">
    <property type="entry name" value="Rev_trsase/Diguanyl_cyclase"/>
</dbReference>
<evidence type="ECO:0000313" key="8">
    <source>
        <dbReference type="Proteomes" id="UP000286934"/>
    </source>
</evidence>
<dbReference type="SMART" id="SM00267">
    <property type="entry name" value="GGDEF"/>
    <property type="match status" value="1"/>
</dbReference>
<dbReference type="Gene3D" id="3.30.70.270">
    <property type="match status" value="1"/>
</dbReference>
<dbReference type="PANTHER" id="PTHR45138:SF9">
    <property type="entry name" value="DIGUANYLATE CYCLASE DGCM-RELATED"/>
    <property type="match status" value="1"/>
</dbReference>
<organism evidence="7 8">
    <name type="scientific">Aliidiomarina shirensis</name>
    <dbReference type="NCBI Taxonomy" id="1048642"/>
    <lineage>
        <taxon>Bacteria</taxon>
        <taxon>Pseudomonadati</taxon>
        <taxon>Pseudomonadota</taxon>
        <taxon>Gammaproteobacteria</taxon>
        <taxon>Alteromonadales</taxon>
        <taxon>Idiomarinaceae</taxon>
        <taxon>Aliidiomarina</taxon>
    </lineage>
</organism>
<dbReference type="PANTHER" id="PTHR45138">
    <property type="entry name" value="REGULATORY COMPONENTS OF SENSORY TRANSDUCTION SYSTEM"/>
    <property type="match status" value="1"/>
</dbReference>
<comment type="catalytic activity">
    <reaction evidence="3">
        <text>2 GTP = 3',3'-c-di-GMP + 2 diphosphate</text>
        <dbReference type="Rhea" id="RHEA:24898"/>
        <dbReference type="ChEBI" id="CHEBI:33019"/>
        <dbReference type="ChEBI" id="CHEBI:37565"/>
        <dbReference type="ChEBI" id="CHEBI:58805"/>
        <dbReference type="EC" id="2.7.7.65"/>
    </reaction>
</comment>
<reference evidence="8" key="1">
    <citation type="journal article" date="2018" name="Front. Microbiol.">
        <title>Genome-Based Analysis Reveals the Taxonomy and Diversity of the Family Idiomarinaceae.</title>
        <authorList>
            <person name="Liu Y."/>
            <person name="Lai Q."/>
            <person name="Shao Z."/>
        </authorList>
    </citation>
    <scope>NUCLEOTIDE SEQUENCE [LARGE SCALE GENOMIC DNA]</scope>
    <source>
        <strain evidence="8">AIS</strain>
    </source>
</reference>
<dbReference type="InterPro" id="IPR000160">
    <property type="entry name" value="GGDEF_dom"/>
</dbReference>
<keyword evidence="5" id="KW-0472">Membrane</keyword>
<evidence type="ECO:0000256" key="4">
    <source>
        <dbReference type="SAM" id="Coils"/>
    </source>
</evidence>
<keyword evidence="4" id="KW-0175">Coiled coil</keyword>
<comment type="cofactor">
    <cofactor evidence="1">
        <name>Mg(2+)</name>
        <dbReference type="ChEBI" id="CHEBI:18420"/>
    </cofactor>
</comment>
<proteinExistence type="predicted"/>
<dbReference type="EC" id="2.7.7.65" evidence="2"/>